<keyword evidence="1" id="KW-0732">Signal</keyword>
<reference evidence="2" key="1">
    <citation type="journal article" date="2021" name="Nat. Commun.">
        <title>Genetic determinants of endophytism in the Arabidopsis root mycobiome.</title>
        <authorList>
            <person name="Mesny F."/>
            <person name="Miyauchi S."/>
            <person name="Thiergart T."/>
            <person name="Pickel B."/>
            <person name="Atanasova L."/>
            <person name="Karlsson M."/>
            <person name="Huettel B."/>
            <person name="Barry K.W."/>
            <person name="Haridas S."/>
            <person name="Chen C."/>
            <person name="Bauer D."/>
            <person name="Andreopoulos W."/>
            <person name="Pangilinan J."/>
            <person name="LaButti K."/>
            <person name="Riley R."/>
            <person name="Lipzen A."/>
            <person name="Clum A."/>
            <person name="Drula E."/>
            <person name="Henrissat B."/>
            <person name="Kohler A."/>
            <person name="Grigoriev I.V."/>
            <person name="Martin F.M."/>
            <person name="Hacquard S."/>
        </authorList>
    </citation>
    <scope>NUCLEOTIDE SEQUENCE</scope>
    <source>
        <strain evidence="2">MPI-CAGE-CH-0230</strain>
    </source>
</reference>
<evidence type="ECO:0000313" key="2">
    <source>
        <dbReference type="EMBL" id="KAH7035998.1"/>
    </source>
</evidence>
<dbReference type="RefSeq" id="XP_046016091.1">
    <property type="nucleotide sequence ID" value="XM_046158459.1"/>
</dbReference>
<evidence type="ECO:0000256" key="1">
    <source>
        <dbReference type="SAM" id="SignalP"/>
    </source>
</evidence>
<accession>A0A9P9BRK9</accession>
<gene>
    <name evidence="2" type="ORF">B0I36DRAFT_361303</name>
</gene>
<feature type="signal peptide" evidence="1">
    <location>
        <begin position="1"/>
        <end position="19"/>
    </location>
</feature>
<name>A0A9P9BRK9_9PEZI</name>
<dbReference type="GeneID" id="70188005"/>
<dbReference type="AlphaFoldDB" id="A0A9P9BRK9"/>
<dbReference type="EMBL" id="JAGTJQ010000003">
    <property type="protein sequence ID" value="KAH7035998.1"/>
    <property type="molecule type" value="Genomic_DNA"/>
</dbReference>
<organism evidence="2 3">
    <name type="scientific">Microdochium trichocladiopsis</name>
    <dbReference type="NCBI Taxonomy" id="1682393"/>
    <lineage>
        <taxon>Eukaryota</taxon>
        <taxon>Fungi</taxon>
        <taxon>Dikarya</taxon>
        <taxon>Ascomycota</taxon>
        <taxon>Pezizomycotina</taxon>
        <taxon>Sordariomycetes</taxon>
        <taxon>Xylariomycetidae</taxon>
        <taxon>Xylariales</taxon>
        <taxon>Microdochiaceae</taxon>
        <taxon>Microdochium</taxon>
    </lineage>
</organism>
<evidence type="ECO:0000313" key="3">
    <source>
        <dbReference type="Proteomes" id="UP000756346"/>
    </source>
</evidence>
<protein>
    <submittedName>
        <fullName evidence="2">Uncharacterized protein</fullName>
    </submittedName>
</protein>
<feature type="chain" id="PRO_5040367436" evidence="1">
    <location>
        <begin position="20"/>
        <end position="156"/>
    </location>
</feature>
<dbReference type="Proteomes" id="UP000756346">
    <property type="component" value="Unassembled WGS sequence"/>
</dbReference>
<proteinExistence type="predicted"/>
<comment type="caution">
    <text evidence="2">The sequence shown here is derived from an EMBL/GenBank/DDBJ whole genome shotgun (WGS) entry which is preliminary data.</text>
</comment>
<sequence length="156" mass="17245">MKFFQSMAVAANLLASGLAIEIRFHDTNNCIGGYVYCPTINPNHCCLGPGSMSTYFAWIPREWSIDTRVFEGKVCSGVSRTQRSGSRDAICMGAEWELIQSARYDFVGKKRGETSDGNTGDEECQKPSGVVFADGAHYQFDAMTESQVVEMFLIDL</sequence>
<dbReference type="OrthoDB" id="5383526at2759"/>
<keyword evidence="3" id="KW-1185">Reference proteome</keyword>